<protein>
    <submittedName>
        <fullName evidence="1">Uncharacterized protein</fullName>
    </submittedName>
</protein>
<gene>
    <name evidence="1" type="ORF">CRHIZ90672A_00003350</name>
</gene>
<keyword evidence="2" id="KW-1185">Reference proteome</keyword>
<evidence type="ECO:0000313" key="2">
    <source>
        <dbReference type="Proteomes" id="UP000696573"/>
    </source>
</evidence>
<dbReference type="AlphaFoldDB" id="A0A9N9VTC3"/>
<organism evidence="1 2">
    <name type="scientific">Clonostachys rhizophaga</name>
    <dbReference type="NCBI Taxonomy" id="160324"/>
    <lineage>
        <taxon>Eukaryota</taxon>
        <taxon>Fungi</taxon>
        <taxon>Dikarya</taxon>
        <taxon>Ascomycota</taxon>
        <taxon>Pezizomycotina</taxon>
        <taxon>Sordariomycetes</taxon>
        <taxon>Hypocreomycetidae</taxon>
        <taxon>Hypocreales</taxon>
        <taxon>Bionectriaceae</taxon>
        <taxon>Clonostachys</taxon>
    </lineage>
</organism>
<accession>A0A9N9VTC3</accession>
<name>A0A9N9VTC3_9HYPO</name>
<dbReference type="EMBL" id="CABFNQ020000740">
    <property type="protein sequence ID" value="CAH0030161.1"/>
    <property type="molecule type" value="Genomic_DNA"/>
</dbReference>
<comment type="caution">
    <text evidence="1">The sequence shown here is derived from an EMBL/GenBank/DDBJ whole genome shotgun (WGS) entry which is preliminary data.</text>
</comment>
<evidence type="ECO:0000313" key="1">
    <source>
        <dbReference type="EMBL" id="CAH0030161.1"/>
    </source>
</evidence>
<dbReference type="OrthoDB" id="5116808at2759"/>
<proteinExistence type="predicted"/>
<sequence length="212" mass="24108">MVQHGWYNTTFACFNPQASKIVGVFHMGLSWDIWAQVELGLACKRESDRNRGKDATVLSEFTRQKRVYDGSNGRCDFLASYTMTQGGLRLHYFMDLKCLQKNKLPDFLNAVALDIDKAKATTPLKEWSDNVAYVGGHVMAISVSPVSDNRVERKMLQLAESKGITWEGSEGRGLPLGEEGTDRVILWTWSRTFIKTEKAQQAMASYVDWWKR</sequence>
<dbReference type="Proteomes" id="UP000696573">
    <property type="component" value="Unassembled WGS sequence"/>
</dbReference>
<reference evidence="1" key="1">
    <citation type="submission" date="2021-10" db="EMBL/GenBank/DDBJ databases">
        <authorList>
            <person name="Piombo E."/>
        </authorList>
    </citation>
    <scope>NUCLEOTIDE SEQUENCE</scope>
</reference>